<keyword evidence="1" id="KW-1133">Transmembrane helix</keyword>
<keyword evidence="1" id="KW-0812">Transmembrane</keyword>
<dbReference type="GO" id="GO:0043190">
    <property type="term" value="C:ATP-binding cassette (ABC) transporter complex"/>
    <property type="evidence" value="ECO:0007669"/>
    <property type="project" value="InterPro"/>
</dbReference>
<feature type="transmembrane region" description="Helical" evidence="1">
    <location>
        <begin position="66"/>
        <end position="89"/>
    </location>
</feature>
<dbReference type="AlphaFoldDB" id="A0A7I9YJ35"/>
<accession>A0A7I9YJ35</accession>
<feature type="transmembrane region" description="Helical" evidence="1">
    <location>
        <begin position="165"/>
        <end position="195"/>
    </location>
</feature>
<evidence type="ECO:0000313" key="2">
    <source>
        <dbReference type="EMBL" id="GFG88695.1"/>
    </source>
</evidence>
<protein>
    <submittedName>
        <fullName evidence="2">Putative YrbE family protein</fullName>
    </submittedName>
</protein>
<dbReference type="Pfam" id="PF02405">
    <property type="entry name" value="MlaE"/>
    <property type="match status" value="1"/>
</dbReference>
<feature type="transmembrane region" description="Helical" evidence="1">
    <location>
        <begin position="257"/>
        <end position="276"/>
    </location>
</feature>
<proteinExistence type="predicted"/>
<dbReference type="InterPro" id="IPR030802">
    <property type="entry name" value="Permease_MalE"/>
</dbReference>
<name>A0A7I9YJ35_MYCBU</name>
<gene>
    <name evidence="2" type="ORF">MBOU_07370</name>
</gene>
<comment type="caution">
    <text evidence="2">The sequence shown here is derived from an EMBL/GenBank/DDBJ whole genome shotgun (WGS) entry which is preliminary data.</text>
</comment>
<evidence type="ECO:0000256" key="1">
    <source>
        <dbReference type="SAM" id="Phobius"/>
    </source>
</evidence>
<dbReference type="GO" id="GO:0005548">
    <property type="term" value="F:phospholipid transporter activity"/>
    <property type="evidence" value="ECO:0007669"/>
    <property type="project" value="TreeGrafter"/>
</dbReference>
<keyword evidence="1" id="KW-0472">Membrane</keyword>
<dbReference type="Proteomes" id="UP000465360">
    <property type="component" value="Unassembled WGS sequence"/>
</dbReference>
<feature type="transmembrane region" description="Helical" evidence="1">
    <location>
        <begin position="215"/>
        <end position="236"/>
    </location>
</feature>
<keyword evidence="3" id="KW-1185">Reference proteome</keyword>
<evidence type="ECO:0000313" key="3">
    <source>
        <dbReference type="Proteomes" id="UP000465360"/>
    </source>
</evidence>
<reference evidence="2 3" key="1">
    <citation type="journal article" date="2019" name="Emerg. Microbes Infect.">
        <title>Comprehensive subspecies identification of 175 nontuberculous mycobacteria species based on 7547 genomic profiles.</title>
        <authorList>
            <person name="Matsumoto Y."/>
            <person name="Kinjo T."/>
            <person name="Motooka D."/>
            <person name="Nabeya D."/>
            <person name="Jung N."/>
            <person name="Uechi K."/>
            <person name="Horii T."/>
            <person name="Iida T."/>
            <person name="Fujita J."/>
            <person name="Nakamura S."/>
        </authorList>
    </citation>
    <scope>NUCLEOTIDE SEQUENCE [LARGE SCALE GENOMIC DNA]</scope>
    <source>
        <strain evidence="2 3">JCM 30725</strain>
    </source>
</reference>
<organism evidence="2 3">
    <name type="scientific">Mycobacterium bourgelatii</name>
    <dbReference type="NCBI Taxonomy" id="1273442"/>
    <lineage>
        <taxon>Bacteria</taxon>
        <taxon>Bacillati</taxon>
        <taxon>Actinomycetota</taxon>
        <taxon>Actinomycetes</taxon>
        <taxon>Mycobacteriales</taxon>
        <taxon>Mycobacteriaceae</taxon>
        <taxon>Mycobacterium</taxon>
    </lineage>
</organism>
<feature type="transmembrane region" description="Helical" evidence="1">
    <location>
        <begin position="27"/>
        <end position="45"/>
    </location>
</feature>
<dbReference type="PANTHER" id="PTHR30188:SF13">
    <property type="entry name" value="CONSERVED HYPOTHETICAL INTEGRAL MEMBRANE PROTEIN YRBE3B"/>
    <property type="match status" value="1"/>
</dbReference>
<dbReference type="EMBL" id="BLKZ01000001">
    <property type="protein sequence ID" value="GFG88695.1"/>
    <property type="molecule type" value="Genomic_DNA"/>
</dbReference>
<dbReference type="PANTHER" id="PTHR30188">
    <property type="entry name" value="ABC TRANSPORTER PERMEASE PROTEIN-RELATED"/>
    <property type="match status" value="1"/>
</dbReference>
<sequence length="284" mass="29677">MAATYYPVGVRPVVSAVVGAGDQVARIGHMVAFFFQTLAGVPLVLRRYPREFFRLLSDVTWGNGSIVVGGGTAGVVLINGAAGGAVVAIEGYNALNLLGLGPATGLITALASVREIAPMMASLGFAIQAGCRFTAQLGAMRISEEIDALESVAIRPIPYLVTTRVLASALAVVPLFVVCLCLNFLVCQFVIYLASGQGSGTYLHYFGLMLSPRDMVFAIIKVAVFVTIMSTLQCYYGFYASGGPRGVGIAAGRAMRASITVMVSVNMLLTMAFWGVDAGGRLGG</sequence>